<keyword evidence="3" id="KW-1185">Reference proteome</keyword>
<dbReference type="EMBL" id="JACHVQ010000001">
    <property type="protein sequence ID" value="MBB2890944.1"/>
    <property type="molecule type" value="Genomic_DNA"/>
</dbReference>
<comment type="caution">
    <text evidence="2">The sequence shown here is derived from an EMBL/GenBank/DDBJ whole genome shotgun (WGS) entry which is preliminary data.</text>
</comment>
<gene>
    <name evidence="2" type="ORF">FHU39_000928</name>
</gene>
<dbReference type="InterPro" id="IPR009899">
    <property type="entry name" value="ArdA"/>
</dbReference>
<accession>A0A839N4F0</accession>
<name>A0A839N4F0_9MICO</name>
<feature type="compositionally biased region" description="Basic and acidic residues" evidence="1">
    <location>
        <begin position="13"/>
        <end position="26"/>
    </location>
</feature>
<feature type="region of interest" description="Disordered" evidence="1">
    <location>
        <begin position="1"/>
        <end position="27"/>
    </location>
</feature>
<evidence type="ECO:0000313" key="3">
    <source>
        <dbReference type="Proteomes" id="UP000559182"/>
    </source>
</evidence>
<dbReference type="AlphaFoldDB" id="A0A839N4F0"/>
<dbReference type="Pfam" id="PF07275">
    <property type="entry name" value="ArdA"/>
    <property type="match status" value="1"/>
</dbReference>
<proteinExistence type="predicted"/>
<evidence type="ECO:0000313" key="2">
    <source>
        <dbReference type="EMBL" id="MBB2890944.1"/>
    </source>
</evidence>
<evidence type="ECO:0000256" key="1">
    <source>
        <dbReference type="SAM" id="MobiDB-lite"/>
    </source>
</evidence>
<reference evidence="2 3" key="1">
    <citation type="submission" date="2020-08" db="EMBL/GenBank/DDBJ databases">
        <title>Sequencing the genomes of 1000 actinobacteria strains.</title>
        <authorList>
            <person name="Klenk H.-P."/>
        </authorList>
    </citation>
    <scope>NUCLEOTIDE SEQUENCE [LARGE SCALE GENOMIC DNA]</scope>
    <source>
        <strain evidence="2 3">DSM 105369</strain>
    </source>
</reference>
<protein>
    <submittedName>
        <fullName evidence="2">Antirestriction protein</fullName>
    </submittedName>
</protein>
<dbReference type="Proteomes" id="UP000559182">
    <property type="component" value="Unassembled WGS sequence"/>
</dbReference>
<dbReference type="Gene3D" id="3.10.20.480">
    <property type="entry name" value="Antirestriction protein ArdA, domain 1"/>
    <property type="match status" value="1"/>
</dbReference>
<organism evidence="2 3">
    <name type="scientific">Flexivirga oryzae</name>
    <dbReference type="NCBI Taxonomy" id="1794944"/>
    <lineage>
        <taxon>Bacteria</taxon>
        <taxon>Bacillati</taxon>
        <taxon>Actinomycetota</taxon>
        <taxon>Actinomycetes</taxon>
        <taxon>Micrococcales</taxon>
        <taxon>Dermacoccaceae</taxon>
        <taxon>Flexivirga</taxon>
    </lineage>
</organism>
<sequence>MNEKQPQPSPGDQPEHEASREREPELNPRVWIGSLADYNNGALTGEWVDAAVDDEQLISEAQRIVANSEELGAEEYAIFDYDDFGDFRPEQYEQLTTVAKVARGIQEHGPVFATWAQLHDADPDMLDAFEDSYLGEYDSPEAWAREVLGDSDIEQRIETEFGDHLAPYIRIDYEAWARDAWLSDDVYVCHKDDGGCWIFRIM</sequence>
<dbReference type="InterPro" id="IPR041895">
    <property type="entry name" value="ArdA_dom1"/>
</dbReference>
<dbReference type="RefSeq" id="WP_183319279.1">
    <property type="nucleotide sequence ID" value="NZ_JACHVQ010000001.1"/>
</dbReference>